<dbReference type="Gene3D" id="3.40.50.1360">
    <property type="match status" value="1"/>
</dbReference>
<dbReference type="GO" id="GO:0006098">
    <property type="term" value="P:pentose-phosphate shunt"/>
    <property type="evidence" value="ECO:0007669"/>
    <property type="project" value="InterPro"/>
</dbReference>
<evidence type="ECO:0000313" key="4">
    <source>
        <dbReference type="EMBL" id="KAK4538793.1"/>
    </source>
</evidence>
<comment type="function">
    <text evidence="2">Hydrolysis of 6-phosphogluconolactone to 6-phosphogluconate.</text>
</comment>
<evidence type="ECO:0000259" key="3">
    <source>
        <dbReference type="Pfam" id="PF01182"/>
    </source>
</evidence>
<dbReference type="EMBL" id="JANCYW010000020">
    <property type="protein sequence ID" value="KAK4538793.1"/>
    <property type="molecule type" value="Genomic_DNA"/>
</dbReference>
<evidence type="ECO:0000256" key="1">
    <source>
        <dbReference type="ARBA" id="ARBA00010662"/>
    </source>
</evidence>
<sequence>MGDRVEGAQRSLQVLRDKNQVAQALGECLARAYARYLREGESGRRPFQVAVSGGSLPPLLRAALDGMRGAGGDFSCENTCWLLVDERLVPSVHVDSNYGALREALAGLVDAARIVGIDEARIPHGAAAVAAAYQTRLGQQGVSPDTVDAVLLGMGEDGHTASLFPGREEARRWDSLQRWVMGVTDSPKPPPQRITLTLDAIDAARSRVFVVTGAGKADAVQHIFAEGNRRQLPAGLVGDAQWLLDAAAASRLPS</sequence>
<comment type="catalytic activity">
    <reaction evidence="2">
        <text>6-phospho-D-glucono-1,5-lactone + H2O = 6-phospho-D-gluconate + H(+)</text>
        <dbReference type="Rhea" id="RHEA:12556"/>
        <dbReference type="ChEBI" id="CHEBI:15377"/>
        <dbReference type="ChEBI" id="CHEBI:15378"/>
        <dbReference type="ChEBI" id="CHEBI:57955"/>
        <dbReference type="ChEBI" id="CHEBI:58759"/>
        <dbReference type="EC" id="3.1.1.31"/>
    </reaction>
</comment>
<accession>A0AAV9J369</accession>
<evidence type="ECO:0000256" key="2">
    <source>
        <dbReference type="RuleBase" id="RU365095"/>
    </source>
</evidence>
<comment type="similarity">
    <text evidence="1 2">Belongs to the glucosamine/galactosamine-6-phosphate isomerase family. 6-phosphogluconolactonase subfamily.</text>
</comment>
<dbReference type="CDD" id="cd01400">
    <property type="entry name" value="6PGL"/>
    <property type="match status" value="1"/>
</dbReference>
<evidence type="ECO:0000313" key="5">
    <source>
        <dbReference type="Proteomes" id="UP001301350"/>
    </source>
</evidence>
<dbReference type="InterPro" id="IPR005900">
    <property type="entry name" value="6-phosphogluconolactonase_DevB"/>
</dbReference>
<keyword evidence="5" id="KW-1185">Reference proteome</keyword>
<dbReference type="GO" id="GO:0005975">
    <property type="term" value="P:carbohydrate metabolic process"/>
    <property type="evidence" value="ECO:0007669"/>
    <property type="project" value="UniProtKB-UniRule"/>
</dbReference>
<dbReference type="SUPFAM" id="SSF100950">
    <property type="entry name" value="NagB/RpiA/CoA transferase-like"/>
    <property type="match status" value="1"/>
</dbReference>
<dbReference type="GO" id="GO:0017057">
    <property type="term" value="F:6-phosphogluconolactonase activity"/>
    <property type="evidence" value="ECO:0007669"/>
    <property type="project" value="UniProtKB-UniRule"/>
</dbReference>
<dbReference type="Pfam" id="PF01182">
    <property type="entry name" value="Glucosamine_iso"/>
    <property type="match status" value="1"/>
</dbReference>
<dbReference type="InterPro" id="IPR039104">
    <property type="entry name" value="6PGL"/>
</dbReference>
<gene>
    <name evidence="4" type="ORF">CDCA_CDCA20G4818</name>
</gene>
<feature type="domain" description="Glucosamine/galactosamine-6-phosphate isomerase" evidence="3">
    <location>
        <begin position="23"/>
        <end position="238"/>
    </location>
</feature>
<protein>
    <recommendedName>
        <fullName evidence="2">6-phosphogluconolactonase</fullName>
        <shortName evidence="2">6PGL</shortName>
        <ecNumber evidence="2">3.1.1.31</ecNumber>
    </recommendedName>
</protein>
<comment type="caution">
    <text evidence="4">The sequence shown here is derived from an EMBL/GenBank/DDBJ whole genome shotgun (WGS) entry which is preliminary data.</text>
</comment>
<proteinExistence type="inferred from homology"/>
<comment type="pathway">
    <text evidence="2">Carbohydrate degradation; pentose phosphate pathway; D-ribulose 5-phosphate from D-glucose 6-phosphate (oxidative stage): step 2/3.</text>
</comment>
<dbReference type="Proteomes" id="UP001301350">
    <property type="component" value="Unassembled WGS sequence"/>
</dbReference>
<organism evidence="4 5">
    <name type="scientific">Cyanidium caldarium</name>
    <name type="common">Red alga</name>
    <dbReference type="NCBI Taxonomy" id="2771"/>
    <lineage>
        <taxon>Eukaryota</taxon>
        <taxon>Rhodophyta</taxon>
        <taxon>Bangiophyceae</taxon>
        <taxon>Cyanidiales</taxon>
        <taxon>Cyanidiaceae</taxon>
        <taxon>Cyanidium</taxon>
    </lineage>
</organism>
<dbReference type="PANTHER" id="PTHR11054">
    <property type="entry name" value="6-PHOSPHOGLUCONOLACTONASE"/>
    <property type="match status" value="1"/>
</dbReference>
<dbReference type="AlphaFoldDB" id="A0AAV9J369"/>
<dbReference type="InterPro" id="IPR037171">
    <property type="entry name" value="NagB/RpiA_transferase-like"/>
</dbReference>
<dbReference type="InterPro" id="IPR006148">
    <property type="entry name" value="Glc/Gal-6P_isomerase"/>
</dbReference>
<dbReference type="EC" id="3.1.1.31" evidence="2"/>
<name>A0AAV9J369_CYACA</name>
<dbReference type="NCBIfam" id="TIGR01198">
    <property type="entry name" value="pgl"/>
    <property type="match status" value="1"/>
</dbReference>
<dbReference type="PANTHER" id="PTHR11054:SF0">
    <property type="entry name" value="6-PHOSPHOGLUCONOLACTONASE"/>
    <property type="match status" value="1"/>
</dbReference>
<keyword evidence="2" id="KW-0378">Hydrolase</keyword>
<reference evidence="4 5" key="1">
    <citation type="submission" date="2022-07" db="EMBL/GenBank/DDBJ databases">
        <title>Genome-wide signatures of adaptation to extreme environments.</title>
        <authorList>
            <person name="Cho C.H."/>
            <person name="Yoon H.S."/>
        </authorList>
    </citation>
    <scope>NUCLEOTIDE SEQUENCE [LARGE SCALE GENOMIC DNA]</scope>
    <source>
        <strain evidence="4 5">DBV 063 E5</strain>
    </source>
</reference>